<evidence type="ECO:0000313" key="4">
    <source>
        <dbReference type="Proteomes" id="UP000518266"/>
    </source>
</evidence>
<organism evidence="3 4">
    <name type="scientific">Dissostichus mawsoni</name>
    <name type="common">Antarctic cod</name>
    <dbReference type="NCBI Taxonomy" id="36200"/>
    <lineage>
        <taxon>Eukaryota</taxon>
        <taxon>Metazoa</taxon>
        <taxon>Chordata</taxon>
        <taxon>Craniata</taxon>
        <taxon>Vertebrata</taxon>
        <taxon>Euteleostomi</taxon>
        <taxon>Actinopterygii</taxon>
        <taxon>Neopterygii</taxon>
        <taxon>Teleostei</taxon>
        <taxon>Neoteleostei</taxon>
        <taxon>Acanthomorphata</taxon>
        <taxon>Eupercaria</taxon>
        <taxon>Perciformes</taxon>
        <taxon>Notothenioidei</taxon>
        <taxon>Nototheniidae</taxon>
        <taxon>Dissostichus</taxon>
    </lineage>
</organism>
<name>A0A7J5Y685_DISMA</name>
<feature type="domain" description="Ig-like" evidence="2">
    <location>
        <begin position="64"/>
        <end position="144"/>
    </location>
</feature>
<reference evidence="3 4" key="1">
    <citation type="submission" date="2020-03" db="EMBL/GenBank/DDBJ databases">
        <title>Dissostichus mawsoni Genome sequencing and assembly.</title>
        <authorList>
            <person name="Park H."/>
        </authorList>
    </citation>
    <scope>NUCLEOTIDE SEQUENCE [LARGE SCALE GENOMIC DNA]</scope>
    <source>
        <strain evidence="3">DM0001</strain>
        <tissue evidence="3">Muscle</tissue>
    </source>
</reference>
<protein>
    <recommendedName>
        <fullName evidence="2">Ig-like domain-containing protein</fullName>
    </recommendedName>
</protein>
<gene>
    <name evidence="3" type="ORF">F7725_007714</name>
</gene>
<dbReference type="EMBL" id="JAAKFY010000015">
    <property type="protein sequence ID" value="KAF3844551.1"/>
    <property type="molecule type" value="Genomic_DNA"/>
</dbReference>
<feature type="compositionally biased region" description="Polar residues" evidence="1">
    <location>
        <begin position="35"/>
        <end position="44"/>
    </location>
</feature>
<feature type="region of interest" description="Disordered" evidence="1">
    <location>
        <begin position="30"/>
        <end position="136"/>
    </location>
</feature>
<dbReference type="Proteomes" id="UP000518266">
    <property type="component" value="Unassembled WGS sequence"/>
</dbReference>
<comment type="caution">
    <text evidence="3">The sequence shown here is derived from an EMBL/GenBank/DDBJ whole genome shotgun (WGS) entry which is preliminary data.</text>
</comment>
<dbReference type="PROSITE" id="PS50835">
    <property type="entry name" value="IG_LIKE"/>
    <property type="match status" value="1"/>
</dbReference>
<sequence length="153" mass="17547">MADSEEFRLKRLKHEERLSRVFDEVMGLGHFADSSRGSATSPRSEGQDETRGVDKTSAQVEQQPVEEEDSNGSRQEEKREEGAEESSLPCITSPSSVPAHRLQWEPKKSEEAEEVEGQRLMTHRMDSLRLGQEKKKKTGTLPCRWTAWEMLMW</sequence>
<proteinExistence type="predicted"/>
<feature type="compositionally biased region" description="Basic and acidic residues" evidence="1">
    <location>
        <begin position="123"/>
        <end position="133"/>
    </location>
</feature>
<dbReference type="InterPro" id="IPR007110">
    <property type="entry name" value="Ig-like_dom"/>
</dbReference>
<accession>A0A7J5Y685</accession>
<keyword evidence="4" id="KW-1185">Reference proteome</keyword>
<feature type="compositionally biased region" description="Basic and acidic residues" evidence="1">
    <location>
        <begin position="45"/>
        <end position="54"/>
    </location>
</feature>
<evidence type="ECO:0000256" key="1">
    <source>
        <dbReference type="SAM" id="MobiDB-lite"/>
    </source>
</evidence>
<dbReference type="AlphaFoldDB" id="A0A7J5Y685"/>
<evidence type="ECO:0000313" key="3">
    <source>
        <dbReference type="EMBL" id="KAF3844551.1"/>
    </source>
</evidence>
<evidence type="ECO:0000259" key="2">
    <source>
        <dbReference type="PROSITE" id="PS50835"/>
    </source>
</evidence>